<keyword evidence="5 8" id="KW-0812">Transmembrane</keyword>
<dbReference type="Proteomes" id="UP000289152">
    <property type="component" value="Unassembled WGS sequence"/>
</dbReference>
<name>A0A4Q1BPD7_TREME</name>
<dbReference type="VEuPathDB" id="FungiDB:TREMEDRAFT_25430"/>
<comment type="function">
    <text evidence="1 8">Golgi membrane protein involved in vesicular trafficking.</text>
</comment>
<comment type="similarity">
    <text evidence="3 8">Belongs to the TVP23 family.</text>
</comment>
<keyword evidence="11" id="KW-1185">Reference proteome</keyword>
<dbReference type="InterPro" id="IPR008564">
    <property type="entry name" value="TVP23-like"/>
</dbReference>
<keyword evidence="8" id="KW-0333">Golgi apparatus</keyword>
<reference evidence="10 11" key="1">
    <citation type="submission" date="2016-06" db="EMBL/GenBank/DDBJ databases">
        <title>Evolution of pathogenesis and genome organization in the Tremellales.</title>
        <authorList>
            <person name="Cuomo C."/>
            <person name="Litvintseva A."/>
            <person name="Heitman J."/>
            <person name="Chen Y."/>
            <person name="Sun S."/>
            <person name="Springer D."/>
            <person name="Dromer F."/>
            <person name="Young S."/>
            <person name="Zeng Q."/>
            <person name="Chapman S."/>
            <person name="Gujja S."/>
            <person name="Saif S."/>
            <person name="Birren B."/>
        </authorList>
    </citation>
    <scope>NUCLEOTIDE SEQUENCE [LARGE SCALE GENOMIC DNA]</scope>
    <source>
        <strain evidence="10 11">ATCC 28783</strain>
    </source>
</reference>
<dbReference type="EMBL" id="SDIL01000027">
    <property type="protein sequence ID" value="RXK39754.1"/>
    <property type="molecule type" value="Genomic_DNA"/>
</dbReference>
<dbReference type="PANTHER" id="PTHR13019">
    <property type="entry name" value="GOLGI APPARATUS MEMBRANE PROTEIN TVP23"/>
    <property type="match status" value="1"/>
</dbReference>
<evidence type="ECO:0000256" key="6">
    <source>
        <dbReference type="ARBA" id="ARBA00022989"/>
    </source>
</evidence>
<dbReference type="InParanoid" id="A0A4Q1BPD7"/>
<comment type="subcellular location">
    <subcellularLocation>
        <location evidence="2 8">Golgi apparatus membrane</location>
        <topology evidence="2 8">Multi-pass membrane protein</topology>
    </subcellularLocation>
</comment>
<evidence type="ECO:0000313" key="10">
    <source>
        <dbReference type="EMBL" id="RXK39754.1"/>
    </source>
</evidence>
<proteinExistence type="inferred from homology"/>
<organism evidence="10 11">
    <name type="scientific">Tremella mesenterica</name>
    <name type="common">Jelly fungus</name>
    <dbReference type="NCBI Taxonomy" id="5217"/>
    <lineage>
        <taxon>Eukaryota</taxon>
        <taxon>Fungi</taxon>
        <taxon>Dikarya</taxon>
        <taxon>Basidiomycota</taxon>
        <taxon>Agaricomycotina</taxon>
        <taxon>Tremellomycetes</taxon>
        <taxon>Tremellales</taxon>
        <taxon>Tremellaceae</taxon>
        <taxon>Tremella</taxon>
    </lineage>
</organism>
<gene>
    <name evidence="10" type="ORF">M231_02947</name>
</gene>
<evidence type="ECO:0000256" key="1">
    <source>
        <dbReference type="ARBA" id="ARBA00003246"/>
    </source>
</evidence>
<dbReference type="FunCoup" id="A0A4Q1BPD7">
    <property type="interactions" value="133"/>
</dbReference>
<accession>A0A4Q1BPD7</accession>
<feature type="transmembrane region" description="Helical" evidence="8">
    <location>
        <begin position="190"/>
        <end position="211"/>
    </location>
</feature>
<dbReference type="PANTHER" id="PTHR13019:SF7">
    <property type="entry name" value="GOLGI APPARATUS MEMBRANE PROTEIN TVP23"/>
    <property type="match status" value="1"/>
</dbReference>
<dbReference type="STRING" id="5217.A0A4Q1BPD7"/>
<evidence type="ECO:0000313" key="11">
    <source>
        <dbReference type="Proteomes" id="UP000289152"/>
    </source>
</evidence>
<keyword evidence="7 8" id="KW-0472">Membrane</keyword>
<feature type="transmembrane region" description="Helical" evidence="8">
    <location>
        <begin position="163"/>
        <end position="184"/>
    </location>
</feature>
<evidence type="ECO:0000256" key="2">
    <source>
        <dbReference type="ARBA" id="ARBA00004653"/>
    </source>
</evidence>
<evidence type="ECO:0000256" key="5">
    <source>
        <dbReference type="ARBA" id="ARBA00022692"/>
    </source>
</evidence>
<dbReference type="OrthoDB" id="2151161at2759"/>
<evidence type="ECO:0000256" key="3">
    <source>
        <dbReference type="ARBA" id="ARBA00005467"/>
    </source>
</evidence>
<feature type="region of interest" description="Disordered" evidence="9">
    <location>
        <begin position="20"/>
        <end position="57"/>
    </location>
</feature>
<evidence type="ECO:0000256" key="9">
    <source>
        <dbReference type="SAM" id="MobiDB-lite"/>
    </source>
</evidence>
<feature type="transmembrane region" description="Helical" evidence="8">
    <location>
        <begin position="101"/>
        <end position="118"/>
    </location>
</feature>
<evidence type="ECO:0000256" key="4">
    <source>
        <dbReference type="ARBA" id="ARBA00013603"/>
    </source>
</evidence>
<dbReference type="AlphaFoldDB" id="A0A4Q1BPD7"/>
<dbReference type="GO" id="GO:0009306">
    <property type="term" value="P:protein secretion"/>
    <property type="evidence" value="ECO:0007669"/>
    <property type="project" value="TreeGrafter"/>
</dbReference>
<keyword evidence="6 8" id="KW-1133">Transmembrane helix</keyword>
<dbReference type="GO" id="GO:0000139">
    <property type="term" value="C:Golgi membrane"/>
    <property type="evidence" value="ECO:0007669"/>
    <property type="project" value="UniProtKB-SubCell"/>
</dbReference>
<comment type="caution">
    <text evidence="10">The sequence shown here is derived from an EMBL/GenBank/DDBJ whole genome shotgun (WGS) entry which is preliminary data.</text>
</comment>
<evidence type="ECO:0000256" key="8">
    <source>
        <dbReference type="RuleBase" id="RU361206"/>
    </source>
</evidence>
<dbReference type="Pfam" id="PF05832">
    <property type="entry name" value="DUF846"/>
    <property type="match status" value="1"/>
</dbReference>
<protein>
    <recommendedName>
        <fullName evidence="4 8">Golgi apparatus membrane protein TVP23</fullName>
    </recommendedName>
</protein>
<dbReference type="GO" id="GO:0016192">
    <property type="term" value="P:vesicle-mediated transport"/>
    <property type="evidence" value="ECO:0007669"/>
    <property type="project" value="TreeGrafter"/>
</dbReference>
<sequence>MSANAPLLSATIEPDEEAPIRSQIPTGKIGDNTNSNPSRREPVLLVPGAPARGRPDGGVAEEGGITGILKQSSHPLSLIFLYFFRSAAIAVYVLCGFFTDNYVLSIVVVVVLLSLDFWNTRNVAGRTLVGLRYWNEVDEEGESSWVFESRDPSRPANPIDAKMFWIALYAYPLGWLVLFVVSLFDFSLSFIPIVLLALVFNLSNLVGFIYADRDAQKRWASNMASSNLMNFSLGGLGGQMMGRVVTTGLGRLLG</sequence>
<evidence type="ECO:0000256" key="7">
    <source>
        <dbReference type="ARBA" id="ARBA00023136"/>
    </source>
</evidence>